<accession>A0A1G7SP72</accession>
<keyword evidence="1" id="KW-1133">Transmembrane helix</keyword>
<evidence type="ECO:0000256" key="1">
    <source>
        <dbReference type="SAM" id="Phobius"/>
    </source>
</evidence>
<organism evidence="2 3">
    <name type="scientific">Facklamia miroungae</name>
    <dbReference type="NCBI Taxonomy" id="120956"/>
    <lineage>
        <taxon>Bacteria</taxon>
        <taxon>Bacillati</taxon>
        <taxon>Bacillota</taxon>
        <taxon>Bacilli</taxon>
        <taxon>Lactobacillales</taxon>
        <taxon>Aerococcaceae</taxon>
        <taxon>Facklamia</taxon>
    </lineage>
</organism>
<dbReference type="EMBL" id="FNCK01000004">
    <property type="protein sequence ID" value="SDG24731.1"/>
    <property type="molecule type" value="Genomic_DNA"/>
</dbReference>
<keyword evidence="3" id="KW-1185">Reference proteome</keyword>
<feature type="transmembrane region" description="Helical" evidence="1">
    <location>
        <begin position="223"/>
        <end position="244"/>
    </location>
</feature>
<feature type="transmembrane region" description="Helical" evidence="1">
    <location>
        <begin position="50"/>
        <end position="71"/>
    </location>
</feature>
<sequence>MTFSFSAEWLKTKNSLFRTTLYSSPILFNLLIFGYIFFTHQRVSESSFYSNYFSILNFLLPFTVSFIVALMNNCEREAGNFKNIFGLNHHYYFLLSQKFIFSYLVISFVFLFNSFLTIMLLKFTFNVSSIVFYSHFFYGFALTWISFITSYIIYFFLSIICSLITTLFIGLISSLLTAIVGLTALGNGIWILFPFTWGIRFITISINNKSLVDFFYEHTNFSYVLLVSPIICFLVFIIICVSLFRK</sequence>
<evidence type="ECO:0000313" key="3">
    <source>
        <dbReference type="Proteomes" id="UP000199708"/>
    </source>
</evidence>
<name>A0A1G7SP72_9LACT</name>
<feature type="transmembrane region" description="Helical" evidence="1">
    <location>
        <begin position="20"/>
        <end position="38"/>
    </location>
</feature>
<feature type="transmembrane region" description="Helical" evidence="1">
    <location>
        <begin position="91"/>
        <end position="111"/>
    </location>
</feature>
<dbReference type="OrthoDB" id="1701852at2"/>
<feature type="transmembrane region" description="Helical" evidence="1">
    <location>
        <begin position="179"/>
        <end position="203"/>
    </location>
</feature>
<reference evidence="2 3" key="1">
    <citation type="submission" date="2016-10" db="EMBL/GenBank/DDBJ databases">
        <authorList>
            <person name="de Groot N.N."/>
        </authorList>
    </citation>
    <scope>NUCLEOTIDE SEQUENCE [LARGE SCALE GENOMIC DNA]</scope>
    <source>
        <strain evidence="2 3">ATCC BAA-466</strain>
    </source>
</reference>
<evidence type="ECO:0000313" key="2">
    <source>
        <dbReference type="EMBL" id="SDG24731.1"/>
    </source>
</evidence>
<dbReference type="CDD" id="cd21503">
    <property type="entry name" value="ABC-2_lan_permease"/>
    <property type="match status" value="1"/>
</dbReference>
<dbReference type="AlphaFoldDB" id="A0A1G7SP72"/>
<gene>
    <name evidence="2" type="ORF">SAMN05421791_10497</name>
</gene>
<proteinExistence type="predicted"/>
<keyword evidence="1" id="KW-0812">Transmembrane</keyword>
<keyword evidence="1" id="KW-0472">Membrane</keyword>
<dbReference type="STRING" id="120956.SAMN05421791_10497"/>
<dbReference type="Proteomes" id="UP000199708">
    <property type="component" value="Unassembled WGS sequence"/>
</dbReference>
<protein>
    <submittedName>
        <fullName evidence="2">ABC-2 type transport system permease protein</fullName>
    </submittedName>
</protein>